<protein>
    <recommendedName>
        <fullName evidence="6">(2E)-enoyl-[ACP] glycyltransferase</fullName>
        <ecNumber evidence="5">4.3.2.11</ecNumber>
    </recommendedName>
    <alternativeName>
        <fullName evidence="7">(2E)-unsaturated fatty acyl-[ACP] glycyltransferase</fullName>
    </alternativeName>
</protein>
<keyword evidence="10" id="KW-1185">Reference proteome</keyword>
<name>A0A1R4F326_9MICO</name>
<gene>
    <name evidence="9" type="ORF">CZ674_02320</name>
</gene>
<dbReference type="EMBL" id="FUHU01000013">
    <property type="protein sequence ID" value="SJM50350.1"/>
    <property type="molecule type" value="Genomic_DNA"/>
</dbReference>
<dbReference type="AlphaFoldDB" id="A0A1R4F326"/>
<keyword evidence="2" id="KW-0443">Lipid metabolism</keyword>
<evidence type="ECO:0000256" key="8">
    <source>
        <dbReference type="ARBA" id="ARBA00048742"/>
    </source>
</evidence>
<keyword evidence="3" id="KW-0456">Lyase</keyword>
<evidence type="ECO:0000256" key="1">
    <source>
        <dbReference type="ARBA" id="ARBA00022832"/>
    </source>
</evidence>
<proteinExistence type="inferred from homology"/>
<reference evidence="9 10" key="1">
    <citation type="submission" date="2017-02" db="EMBL/GenBank/DDBJ databases">
        <authorList>
            <person name="Peterson S.W."/>
        </authorList>
    </citation>
    <scope>NUCLEOTIDE SEQUENCE [LARGE SCALE GENOMIC DNA]</scope>
    <source>
        <strain evidence="9 10">LMG 22410</strain>
    </source>
</reference>
<dbReference type="Proteomes" id="UP000195787">
    <property type="component" value="Unassembled WGS sequence"/>
</dbReference>
<dbReference type="InterPro" id="IPR022598">
    <property type="entry name" value="FcoT_ThioEstase"/>
</dbReference>
<keyword evidence="1" id="KW-0276">Fatty acid metabolism</keyword>
<evidence type="ECO:0000256" key="5">
    <source>
        <dbReference type="ARBA" id="ARBA00035127"/>
    </source>
</evidence>
<evidence type="ECO:0000313" key="9">
    <source>
        <dbReference type="EMBL" id="SJM50350.1"/>
    </source>
</evidence>
<evidence type="ECO:0000256" key="4">
    <source>
        <dbReference type="ARBA" id="ARBA00035117"/>
    </source>
</evidence>
<evidence type="ECO:0000256" key="3">
    <source>
        <dbReference type="ARBA" id="ARBA00023239"/>
    </source>
</evidence>
<dbReference type="GO" id="GO:0016829">
    <property type="term" value="F:lyase activity"/>
    <property type="evidence" value="ECO:0007669"/>
    <property type="project" value="UniProtKB-KW"/>
</dbReference>
<sequence>MTRSDEGQVASHGQFQIGESCYIDDTGHFNAAEFVICYNQLMYTTLAVAVQHSLLPAFSHWTLDDYWARQLPDVLIHKLSSSYQRPIDARGLRAEFTITNLSTRALSRGMLTLDTTVRFEDDHGGRAKGEVALALVNAPAAGDQHDP</sequence>
<dbReference type="Gene3D" id="3.10.129.30">
    <property type="entry name" value="Rv0098, thioesterase-like hot dog domain"/>
    <property type="match status" value="1"/>
</dbReference>
<evidence type="ECO:0000313" key="10">
    <source>
        <dbReference type="Proteomes" id="UP000195787"/>
    </source>
</evidence>
<comment type="similarity">
    <text evidence="4">Belongs to the FcoT family.</text>
</comment>
<accession>A0A1R4F326</accession>
<dbReference type="GO" id="GO:0006631">
    <property type="term" value="P:fatty acid metabolic process"/>
    <property type="evidence" value="ECO:0007669"/>
    <property type="project" value="UniProtKB-KW"/>
</dbReference>
<evidence type="ECO:0000256" key="2">
    <source>
        <dbReference type="ARBA" id="ARBA00023098"/>
    </source>
</evidence>
<organism evidence="9 10">
    <name type="scientific">Agrococcus casei LMG 22410</name>
    <dbReference type="NCBI Taxonomy" id="1255656"/>
    <lineage>
        <taxon>Bacteria</taxon>
        <taxon>Bacillati</taxon>
        <taxon>Actinomycetota</taxon>
        <taxon>Actinomycetes</taxon>
        <taxon>Micrococcales</taxon>
        <taxon>Microbacteriaceae</taxon>
        <taxon>Agrococcus</taxon>
    </lineage>
</organism>
<evidence type="ECO:0000256" key="7">
    <source>
        <dbReference type="ARBA" id="ARBA00035448"/>
    </source>
</evidence>
<evidence type="ECO:0000256" key="6">
    <source>
        <dbReference type="ARBA" id="ARBA00035169"/>
    </source>
</evidence>
<dbReference type="EC" id="4.3.2.11" evidence="5"/>
<dbReference type="Pfam" id="PF10862">
    <property type="entry name" value="FcoT"/>
    <property type="match status" value="1"/>
</dbReference>
<comment type="catalytic activity">
    <reaction evidence="8">
        <text>a (3R)-3-[(carboxymethyl)amino]fatty acid + holo-[ACP] + H(+) = a (2E)-enoyl-[ACP] + glycine + H2O</text>
        <dbReference type="Rhea" id="RHEA:74923"/>
        <dbReference type="Rhea" id="RHEA-COMP:9685"/>
        <dbReference type="Rhea" id="RHEA-COMP:9925"/>
        <dbReference type="ChEBI" id="CHEBI:15377"/>
        <dbReference type="ChEBI" id="CHEBI:15378"/>
        <dbReference type="ChEBI" id="CHEBI:57305"/>
        <dbReference type="ChEBI" id="CHEBI:64479"/>
        <dbReference type="ChEBI" id="CHEBI:78784"/>
        <dbReference type="ChEBI" id="CHEBI:193080"/>
        <dbReference type="EC" id="4.3.2.11"/>
    </reaction>
    <physiologicalReaction direction="right-to-left" evidence="8">
        <dbReference type="Rhea" id="RHEA:74925"/>
    </physiologicalReaction>
</comment>
<dbReference type="InterPro" id="IPR043064">
    <property type="entry name" value="FcoT_ThioEstase_Rv0098-like_sf"/>
</dbReference>